<dbReference type="OrthoDB" id="5948578at2759"/>
<reference evidence="1 2" key="1">
    <citation type="journal article" date="2018" name="Sci. Rep.">
        <title>Comparative analysis of the Pocillopora damicornis genome highlights role of immune system in coral evolution.</title>
        <authorList>
            <person name="Cunning R."/>
            <person name="Bay R.A."/>
            <person name="Gillette P."/>
            <person name="Baker A.C."/>
            <person name="Traylor-Knowles N."/>
        </authorList>
    </citation>
    <scope>NUCLEOTIDE SEQUENCE [LARGE SCALE GENOMIC DNA]</scope>
    <source>
        <strain evidence="1">RSMAS</strain>
        <tissue evidence="1">Whole animal</tissue>
    </source>
</reference>
<dbReference type="AlphaFoldDB" id="A0A3M6V588"/>
<evidence type="ECO:0008006" key="3">
    <source>
        <dbReference type="Google" id="ProtNLM"/>
    </source>
</evidence>
<comment type="caution">
    <text evidence="1">The sequence shown here is derived from an EMBL/GenBank/DDBJ whole genome shotgun (WGS) entry which is preliminary data.</text>
</comment>
<evidence type="ECO:0000313" key="1">
    <source>
        <dbReference type="EMBL" id="RMX61116.1"/>
    </source>
</evidence>
<evidence type="ECO:0000313" key="2">
    <source>
        <dbReference type="Proteomes" id="UP000275408"/>
    </source>
</evidence>
<organism evidence="1 2">
    <name type="scientific">Pocillopora damicornis</name>
    <name type="common">Cauliflower coral</name>
    <name type="synonym">Millepora damicornis</name>
    <dbReference type="NCBI Taxonomy" id="46731"/>
    <lineage>
        <taxon>Eukaryota</taxon>
        <taxon>Metazoa</taxon>
        <taxon>Cnidaria</taxon>
        <taxon>Anthozoa</taxon>
        <taxon>Hexacorallia</taxon>
        <taxon>Scleractinia</taxon>
        <taxon>Astrocoeniina</taxon>
        <taxon>Pocilloporidae</taxon>
        <taxon>Pocillopora</taxon>
    </lineage>
</organism>
<sequence>MKRTHQGGVIAIYVTLGCLQAVHLNLQSAPHKPMASKRKFLPVIFKESTLPLPLKSLPEKKAKMAVTLVKVAGKFIIGGLALYGLSEVLSSQDDTIKQLSMIDSKTRQNIPVNLPELPTTTKIRQSWNSGVQSVFGGLEQVPVAAWELGKKGASNAKEFIKEQMK</sequence>
<keyword evidence="2" id="KW-1185">Reference proteome</keyword>
<dbReference type="Proteomes" id="UP000275408">
    <property type="component" value="Unassembled WGS sequence"/>
</dbReference>
<protein>
    <recommendedName>
        <fullName evidence="3">MICOS complex subunit MIC13</fullName>
    </recommendedName>
</protein>
<dbReference type="EMBL" id="RCHS01000078">
    <property type="protein sequence ID" value="RMX61116.1"/>
    <property type="molecule type" value="Genomic_DNA"/>
</dbReference>
<accession>A0A3M6V588</accession>
<name>A0A3M6V588_POCDA</name>
<dbReference type="PROSITE" id="PS51257">
    <property type="entry name" value="PROKAR_LIPOPROTEIN"/>
    <property type="match status" value="1"/>
</dbReference>
<proteinExistence type="predicted"/>
<gene>
    <name evidence="1" type="ORF">pdam_00010533</name>
</gene>